<evidence type="ECO:0000313" key="2">
    <source>
        <dbReference type="Proteomes" id="UP000397656"/>
    </source>
</evidence>
<dbReference type="GeneID" id="98406633"/>
<organism evidence="1 2">
    <name type="scientific">Cupriavidus basilensis</name>
    <dbReference type="NCBI Taxonomy" id="68895"/>
    <lineage>
        <taxon>Bacteria</taxon>
        <taxon>Pseudomonadati</taxon>
        <taxon>Pseudomonadota</taxon>
        <taxon>Betaproteobacteria</taxon>
        <taxon>Burkholderiales</taxon>
        <taxon>Burkholderiaceae</taxon>
        <taxon>Cupriavidus</taxon>
    </lineage>
</organism>
<keyword evidence="1" id="KW-0614">Plasmid</keyword>
<reference evidence="1 2" key="1">
    <citation type="submission" date="2020-10" db="EMBL/GenBank/DDBJ databases">
        <title>Complete genome sequence of Cupriavidus basilensis CCUG 49340T.</title>
        <authorList>
            <person name="Salva-Serra F."/>
            <person name="Donoso R.A."/>
            <person name="Cho K.H."/>
            <person name="Yoo J.A."/>
            <person name="Lee K."/>
            <person name="Yoon S.-H."/>
            <person name="Perez-Pantoja D."/>
            <person name="Moore E.R.B."/>
        </authorList>
    </citation>
    <scope>NUCLEOTIDE SEQUENCE [LARGE SCALE GENOMIC DNA]</scope>
    <source>
        <strain evidence="2">CCUG 49340</strain>
        <plasmid evidence="1 2">pRK1-1</plasmid>
    </source>
</reference>
<dbReference type="RefSeq" id="WP_158577659.1">
    <property type="nucleotide sequence ID" value="NZ_CP062805.1"/>
</dbReference>
<protein>
    <submittedName>
        <fullName evidence="1">Uncharacterized protein</fullName>
    </submittedName>
</protein>
<accession>A0A7M2HAS4</accession>
<gene>
    <name evidence="1" type="ORF">F7R26_037310</name>
</gene>
<proteinExistence type="predicted"/>
<geneLocation type="plasmid" evidence="1 2">
    <name>pRK1-1</name>
</geneLocation>
<name>A0A7M2HAS4_9BURK</name>
<sequence length="50" mass="5361">MLRPPALSILFFLAPTKVGAKDLPAPACAYVFAHGQQPVITKASHTRILC</sequence>
<dbReference type="Proteomes" id="UP000397656">
    <property type="component" value="Plasmid pRK1-1"/>
</dbReference>
<dbReference type="EMBL" id="CP062805">
    <property type="protein sequence ID" value="QOT81675.1"/>
    <property type="molecule type" value="Genomic_DNA"/>
</dbReference>
<dbReference type="AlphaFoldDB" id="A0A7M2HAS4"/>
<evidence type="ECO:0000313" key="1">
    <source>
        <dbReference type="EMBL" id="QOT81675.1"/>
    </source>
</evidence>